<dbReference type="Gene3D" id="1.25.40.10">
    <property type="entry name" value="Tetratricopeptide repeat domain"/>
    <property type="match status" value="1"/>
</dbReference>
<evidence type="ECO:0000256" key="3">
    <source>
        <dbReference type="ARBA" id="ARBA00022833"/>
    </source>
</evidence>
<gene>
    <name evidence="6" type="ORF">JTE90_027521</name>
</gene>
<evidence type="ECO:0000256" key="1">
    <source>
        <dbReference type="ARBA" id="ARBA00022723"/>
    </source>
</evidence>
<keyword evidence="3" id="KW-0862">Zinc</keyword>
<evidence type="ECO:0000313" key="7">
    <source>
        <dbReference type="Proteomes" id="UP000827092"/>
    </source>
</evidence>
<dbReference type="InterPro" id="IPR011990">
    <property type="entry name" value="TPR-like_helical_dom_sf"/>
</dbReference>
<evidence type="ECO:0000256" key="2">
    <source>
        <dbReference type="ARBA" id="ARBA00022771"/>
    </source>
</evidence>
<dbReference type="Proteomes" id="UP000827092">
    <property type="component" value="Unassembled WGS sequence"/>
</dbReference>
<evidence type="ECO:0000313" key="6">
    <source>
        <dbReference type="EMBL" id="KAG8196803.1"/>
    </source>
</evidence>
<dbReference type="EMBL" id="JAFNEN010000063">
    <property type="protein sequence ID" value="KAG8196803.1"/>
    <property type="molecule type" value="Genomic_DNA"/>
</dbReference>
<reference evidence="6 7" key="1">
    <citation type="journal article" date="2022" name="Nat. Ecol. Evol.">
        <title>A masculinizing supergene underlies an exaggerated male reproductive morph in a spider.</title>
        <authorList>
            <person name="Hendrickx F."/>
            <person name="De Corte Z."/>
            <person name="Sonet G."/>
            <person name="Van Belleghem S.M."/>
            <person name="Kostlbacher S."/>
            <person name="Vangestel C."/>
        </authorList>
    </citation>
    <scope>NUCLEOTIDE SEQUENCE [LARGE SCALE GENOMIC DNA]</scope>
    <source>
        <strain evidence="6">W744_W776</strain>
    </source>
</reference>
<evidence type="ECO:0000256" key="4">
    <source>
        <dbReference type="PROSITE-ProRule" id="PRU00134"/>
    </source>
</evidence>
<organism evidence="6 7">
    <name type="scientific">Oedothorax gibbosus</name>
    <dbReference type="NCBI Taxonomy" id="931172"/>
    <lineage>
        <taxon>Eukaryota</taxon>
        <taxon>Metazoa</taxon>
        <taxon>Ecdysozoa</taxon>
        <taxon>Arthropoda</taxon>
        <taxon>Chelicerata</taxon>
        <taxon>Arachnida</taxon>
        <taxon>Araneae</taxon>
        <taxon>Araneomorphae</taxon>
        <taxon>Entelegynae</taxon>
        <taxon>Araneoidea</taxon>
        <taxon>Linyphiidae</taxon>
        <taxon>Erigoninae</taxon>
        <taxon>Oedothorax</taxon>
    </lineage>
</organism>
<protein>
    <recommendedName>
        <fullName evidence="5">MYND-type domain-containing protein</fullName>
    </recommendedName>
</protein>
<feature type="domain" description="MYND-type" evidence="5">
    <location>
        <begin position="19"/>
        <end position="56"/>
    </location>
</feature>
<accession>A0AAV6VM35</accession>
<name>A0AAV6VM35_9ARAC</name>
<sequence length="390" mass="44711">MPKRLHELALPKGNITPDCEICGKKATTKCEECRVTHYCGQEHKQVDAISFHKTVCDKMKYIKAEHLLPFTETDRIALEENIMKTKQEVMSIAETTTRKWLLERKPVNAYPSAMICWNMACEMESPNSEEVILPICQVAEVFLKLGETEAATEYMVQASWISQNYETLPPVVLAKLHRLRGIVLMANKKWSEARRSFAEFVYITAVEYGITNIRMGIPYGLLGVSLLKLGNVPGAMASFHKMADKWLDFLLSQFKEKLMRTATENDMANDKNIQELEFQYLEGKFVFEQMYEVVRGIPMHPETDLINFKILCFQAMCRIREGIPKDSIVFKEEALVAATRTRQDSAVSNSCVSLLTEVLGEDYLLKWDKKNKRPRTVATKYLEKIQAINV</sequence>
<dbReference type="Gene3D" id="6.10.140.2220">
    <property type="match status" value="1"/>
</dbReference>
<dbReference type="InterPro" id="IPR002893">
    <property type="entry name" value="Znf_MYND"/>
</dbReference>
<dbReference type="GO" id="GO:0008270">
    <property type="term" value="F:zinc ion binding"/>
    <property type="evidence" value="ECO:0007669"/>
    <property type="project" value="UniProtKB-KW"/>
</dbReference>
<evidence type="ECO:0000259" key="5">
    <source>
        <dbReference type="PROSITE" id="PS50865"/>
    </source>
</evidence>
<dbReference type="PANTHER" id="PTHR46533:SF1">
    <property type="entry name" value="ZINC FINGER MYND DOMAIN-CONTAINING PROTEIN 12"/>
    <property type="match status" value="1"/>
</dbReference>
<keyword evidence="7" id="KW-1185">Reference proteome</keyword>
<dbReference type="PROSITE" id="PS01360">
    <property type="entry name" value="ZF_MYND_1"/>
    <property type="match status" value="1"/>
</dbReference>
<proteinExistence type="predicted"/>
<dbReference type="InterPro" id="IPR053248">
    <property type="entry name" value="Zinc_finger_MYND_domain"/>
</dbReference>
<dbReference type="SUPFAM" id="SSF48452">
    <property type="entry name" value="TPR-like"/>
    <property type="match status" value="1"/>
</dbReference>
<dbReference type="AlphaFoldDB" id="A0AAV6VM35"/>
<keyword evidence="1" id="KW-0479">Metal-binding</keyword>
<dbReference type="PROSITE" id="PS50865">
    <property type="entry name" value="ZF_MYND_2"/>
    <property type="match status" value="1"/>
</dbReference>
<dbReference type="Pfam" id="PF01753">
    <property type="entry name" value="zf-MYND"/>
    <property type="match status" value="1"/>
</dbReference>
<dbReference type="SUPFAM" id="SSF144232">
    <property type="entry name" value="HIT/MYND zinc finger-like"/>
    <property type="match status" value="1"/>
</dbReference>
<comment type="caution">
    <text evidence="6">The sequence shown here is derived from an EMBL/GenBank/DDBJ whole genome shotgun (WGS) entry which is preliminary data.</text>
</comment>
<dbReference type="PANTHER" id="PTHR46533">
    <property type="entry name" value="ZINC FINGER MYND DOMAIN-CONTAINING PROTEIN 12"/>
    <property type="match status" value="1"/>
</dbReference>
<keyword evidence="2 4" id="KW-0863">Zinc-finger</keyword>